<dbReference type="EMBL" id="AJWJ01000164">
    <property type="protein sequence ID" value="KAF2074133.1"/>
    <property type="molecule type" value="Genomic_DNA"/>
</dbReference>
<gene>
    <name evidence="4" type="ORF">CYY_004575</name>
</gene>
<dbReference type="InterPro" id="IPR050302">
    <property type="entry name" value="Rab_GAP_TBC_domain"/>
</dbReference>
<dbReference type="GO" id="GO:0005773">
    <property type="term" value="C:vacuole"/>
    <property type="evidence" value="ECO:0007669"/>
    <property type="project" value="UniProtKB-ARBA"/>
</dbReference>
<dbReference type="SMART" id="SM00164">
    <property type="entry name" value="TBC"/>
    <property type="match status" value="1"/>
</dbReference>
<comment type="caution">
    <text evidence="4">The sequence shown here is derived from an EMBL/GenBank/DDBJ whole genome shotgun (WGS) entry which is preliminary data.</text>
</comment>
<dbReference type="InterPro" id="IPR035969">
    <property type="entry name" value="Rab-GAP_TBC_sf"/>
</dbReference>
<dbReference type="Gene3D" id="1.10.8.270">
    <property type="entry name" value="putative rabgap domain of human tbc1 domain family member 14 like domains"/>
    <property type="match status" value="1"/>
</dbReference>
<dbReference type="PANTHER" id="PTHR47219">
    <property type="entry name" value="RAB GTPASE-ACTIVATING PROTEIN 1-LIKE"/>
    <property type="match status" value="1"/>
</dbReference>
<keyword evidence="5" id="KW-1185">Reference proteome</keyword>
<proteinExistence type="predicted"/>
<dbReference type="AlphaFoldDB" id="A0A8J4PT65"/>
<sequence length="450" mass="51546">MSSDSNSTTTSPTATTINTNTNTSGTSNTANEENLPTVYKELVQTGKVENLILNPSSLLDRPKTLPPKTQDEILKHQKEYEEIQKKAKKTLEREAKEKEKLDLIRKEKEKSLIEARKIWEDEIIPNWEKKKELKRTKEIAWRGLHPAIRGKVWRLCVGNDLRITEELFNIFLGHANNAKLAYNKTNKHSPISSPQDYQQRVDIRQANNGIKATNGLKDSAEFDSDDVLALETTSMGLILQDIQDTFPSLLIFQREGPLHTDLIDVLGAYICYRPDIGYVPGMTFLAAMFLLNMDKFQAFQCLSNHINSVCYLSFFRQDLSGIPKYLSAMDATVEALVPPLYKHFQEIGISAKNYLVDWITTLFSKALPLDIATRVWDLVFIEGEIFIYRTALSILSYFMPDLMSATYDECITIFTMLPQRKISEERLFEEISTIILDQKKFDKLLNQKPK</sequence>
<name>A0A8J4PT65_9MYCE</name>
<dbReference type="PANTHER" id="PTHR47219:SF15">
    <property type="entry name" value="TBC1 DOMAIN FAMILY MEMBER 12 ISOFORM X1"/>
    <property type="match status" value="1"/>
</dbReference>
<evidence type="ECO:0000313" key="4">
    <source>
        <dbReference type="EMBL" id="KAF2074133.1"/>
    </source>
</evidence>
<evidence type="ECO:0000259" key="3">
    <source>
        <dbReference type="PROSITE" id="PS50086"/>
    </source>
</evidence>
<feature type="coiled-coil region" evidence="1">
    <location>
        <begin position="73"/>
        <end position="101"/>
    </location>
</feature>
<evidence type="ECO:0000313" key="5">
    <source>
        <dbReference type="Proteomes" id="UP000695562"/>
    </source>
</evidence>
<evidence type="ECO:0000256" key="1">
    <source>
        <dbReference type="SAM" id="Coils"/>
    </source>
</evidence>
<reference evidence="4" key="1">
    <citation type="submission" date="2020-01" db="EMBL/GenBank/DDBJ databases">
        <title>Development of genomics and gene disruption for Polysphondylium violaceum indicates a role for the polyketide synthase stlB in stalk morphogenesis.</title>
        <authorList>
            <person name="Narita B."/>
            <person name="Kawabe Y."/>
            <person name="Kin K."/>
            <person name="Saito T."/>
            <person name="Gibbs R."/>
            <person name="Kuspa A."/>
            <person name="Muzny D."/>
            <person name="Queller D."/>
            <person name="Richards S."/>
            <person name="Strassman J."/>
            <person name="Sucgang R."/>
            <person name="Worley K."/>
            <person name="Schaap P."/>
        </authorList>
    </citation>
    <scope>NUCLEOTIDE SEQUENCE</scope>
    <source>
        <strain evidence="4">QSvi11</strain>
    </source>
</reference>
<dbReference type="Proteomes" id="UP000695562">
    <property type="component" value="Unassembled WGS sequence"/>
</dbReference>
<evidence type="ECO:0000256" key="2">
    <source>
        <dbReference type="SAM" id="MobiDB-lite"/>
    </source>
</evidence>
<feature type="domain" description="Rab-GAP TBC" evidence="3">
    <location>
        <begin position="143"/>
        <end position="383"/>
    </location>
</feature>
<feature type="compositionally biased region" description="Low complexity" evidence="2">
    <location>
        <begin position="1"/>
        <end position="34"/>
    </location>
</feature>
<dbReference type="PROSITE" id="PS50086">
    <property type="entry name" value="TBC_RABGAP"/>
    <property type="match status" value="1"/>
</dbReference>
<dbReference type="GO" id="GO:0031410">
    <property type="term" value="C:cytoplasmic vesicle"/>
    <property type="evidence" value="ECO:0007669"/>
    <property type="project" value="UniProtKB-ARBA"/>
</dbReference>
<dbReference type="FunFam" id="1.10.472.80:FF:000006">
    <property type="entry name" value="TBC1 domain family member 14"/>
    <property type="match status" value="1"/>
</dbReference>
<feature type="region of interest" description="Disordered" evidence="2">
    <location>
        <begin position="1"/>
        <end position="36"/>
    </location>
</feature>
<dbReference type="GO" id="GO:0031267">
    <property type="term" value="F:small GTPase binding"/>
    <property type="evidence" value="ECO:0007669"/>
    <property type="project" value="TreeGrafter"/>
</dbReference>
<dbReference type="OrthoDB" id="294251at2759"/>
<keyword evidence="1" id="KW-0175">Coiled coil</keyword>
<dbReference type="GO" id="GO:0016192">
    <property type="term" value="P:vesicle-mediated transport"/>
    <property type="evidence" value="ECO:0007669"/>
    <property type="project" value="UniProtKB-ARBA"/>
</dbReference>
<dbReference type="Gene3D" id="1.10.472.80">
    <property type="entry name" value="Ypt/Rab-GAP domain of gyp1p, domain 3"/>
    <property type="match status" value="1"/>
</dbReference>
<protein>
    <recommendedName>
        <fullName evidence="3">Rab-GAP TBC domain-containing protein</fullName>
    </recommendedName>
</protein>
<organism evidence="4 5">
    <name type="scientific">Polysphondylium violaceum</name>
    <dbReference type="NCBI Taxonomy" id="133409"/>
    <lineage>
        <taxon>Eukaryota</taxon>
        <taxon>Amoebozoa</taxon>
        <taxon>Evosea</taxon>
        <taxon>Eumycetozoa</taxon>
        <taxon>Dictyostelia</taxon>
        <taxon>Dictyosteliales</taxon>
        <taxon>Dictyosteliaceae</taxon>
        <taxon>Polysphondylium</taxon>
    </lineage>
</organism>
<dbReference type="InterPro" id="IPR000195">
    <property type="entry name" value="Rab-GAP-TBC_dom"/>
</dbReference>
<accession>A0A8J4PT65</accession>
<dbReference type="SUPFAM" id="SSF47923">
    <property type="entry name" value="Ypt/Rab-GAP domain of gyp1p"/>
    <property type="match status" value="2"/>
</dbReference>
<dbReference type="GO" id="GO:0005096">
    <property type="term" value="F:GTPase activator activity"/>
    <property type="evidence" value="ECO:0007669"/>
    <property type="project" value="TreeGrafter"/>
</dbReference>
<dbReference type="Pfam" id="PF00566">
    <property type="entry name" value="RabGAP-TBC"/>
    <property type="match status" value="1"/>
</dbReference>
<dbReference type="Gene3D" id="1.10.10.750">
    <property type="entry name" value="Ypt/Rab-GAP domain of gyp1p, domain 1"/>
    <property type="match status" value="1"/>
</dbReference>